<keyword evidence="4 8" id="KW-0547">Nucleotide-binding</keyword>
<dbReference type="InterPro" id="IPR001564">
    <property type="entry name" value="Nucleoside_diP_kinase"/>
</dbReference>
<evidence type="ECO:0000256" key="4">
    <source>
        <dbReference type="ARBA" id="ARBA00022741"/>
    </source>
</evidence>
<name>A0ABW5BRH8_9BACI</name>
<comment type="caution">
    <text evidence="13">The sequence shown here is derived from an EMBL/GenBank/DDBJ whole genome shotgun (WGS) entry which is preliminary data.</text>
</comment>
<evidence type="ECO:0000256" key="11">
    <source>
        <dbReference type="RuleBase" id="RU004013"/>
    </source>
</evidence>
<keyword evidence="7 8" id="KW-0546">Nucleotide metabolism</keyword>
<dbReference type="RefSeq" id="WP_098797015.1">
    <property type="nucleotide sequence ID" value="NZ_CP095550.1"/>
</dbReference>
<dbReference type="PROSITE" id="PS51374">
    <property type="entry name" value="NDPK_LIKE"/>
    <property type="match status" value="1"/>
</dbReference>
<dbReference type="SUPFAM" id="SSF54919">
    <property type="entry name" value="Nucleoside diphosphate kinase, NDK"/>
    <property type="match status" value="1"/>
</dbReference>
<gene>
    <name evidence="8 13" type="primary">ndk</name>
    <name evidence="13" type="ORF">ACFSKK_02415</name>
</gene>
<dbReference type="EMBL" id="JBHUIK010000001">
    <property type="protein sequence ID" value="MFD2212562.1"/>
    <property type="molecule type" value="Genomic_DNA"/>
</dbReference>
<dbReference type="HAMAP" id="MF_00451">
    <property type="entry name" value="NDP_kinase"/>
    <property type="match status" value="1"/>
</dbReference>
<evidence type="ECO:0000256" key="3">
    <source>
        <dbReference type="ARBA" id="ARBA00022679"/>
    </source>
</evidence>
<comment type="similarity">
    <text evidence="2 8 9 10">Belongs to the NDK family.</text>
</comment>
<evidence type="ECO:0000256" key="6">
    <source>
        <dbReference type="ARBA" id="ARBA00022840"/>
    </source>
</evidence>
<reference evidence="14" key="1">
    <citation type="journal article" date="2019" name="Int. J. Syst. Evol. Microbiol.">
        <title>The Global Catalogue of Microorganisms (GCM) 10K type strain sequencing project: providing services to taxonomists for standard genome sequencing and annotation.</title>
        <authorList>
            <consortium name="The Broad Institute Genomics Platform"/>
            <consortium name="The Broad Institute Genome Sequencing Center for Infectious Disease"/>
            <person name="Wu L."/>
            <person name="Ma J."/>
        </authorList>
    </citation>
    <scope>NUCLEOTIDE SEQUENCE [LARGE SCALE GENOMIC DNA]</scope>
    <source>
        <strain evidence="14">CGMCC 1.15474</strain>
    </source>
</reference>
<evidence type="ECO:0000313" key="13">
    <source>
        <dbReference type="EMBL" id="MFD2212562.1"/>
    </source>
</evidence>
<feature type="binding site" evidence="8 9">
    <location>
        <position position="85"/>
    </location>
    <ligand>
        <name>ATP</name>
        <dbReference type="ChEBI" id="CHEBI:30616"/>
    </ligand>
</feature>
<dbReference type="NCBIfam" id="NF001908">
    <property type="entry name" value="PRK00668.1"/>
    <property type="match status" value="1"/>
</dbReference>
<dbReference type="InterPro" id="IPR023005">
    <property type="entry name" value="Nucleoside_diP_kinase_AS"/>
</dbReference>
<feature type="binding site" evidence="8 9">
    <location>
        <position position="102"/>
    </location>
    <ligand>
        <name>ATP</name>
        <dbReference type="ChEBI" id="CHEBI:30616"/>
    </ligand>
</feature>
<comment type="cofactor">
    <cofactor evidence="1 8">
        <name>Mg(2+)</name>
        <dbReference type="ChEBI" id="CHEBI:18420"/>
    </cofactor>
</comment>
<dbReference type="SMART" id="SM00562">
    <property type="entry name" value="NDK"/>
    <property type="match status" value="1"/>
</dbReference>
<sequence>MQRTFIMVKPDGVKRKLIGEIVSRFEQKGFTLLQAEFMTIDREKAEYHYEEHNEKPFFGELVDFITSAPVFAMVWEGENIIEVSRTMIGKTSPTEALPGTIRGDFAFCKEENVIHGSDSLESAEREIANFFDPLKLRDGKADYNQNVRKSS</sequence>
<dbReference type="PROSITE" id="PS00469">
    <property type="entry name" value="NDPK"/>
    <property type="match status" value="1"/>
</dbReference>
<dbReference type="InterPro" id="IPR034907">
    <property type="entry name" value="NDK-like_dom"/>
</dbReference>
<dbReference type="CDD" id="cd04413">
    <property type="entry name" value="NDPk_I"/>
    <property type="match status" value="1"/>
</dbReference>
<evidence type="ECO:0000259" key="12">
    <source>
        <dbReference type="SMART" id="SM00562"/>
    </source>
</evidence>
<comment type="catalytic activity">
    <reaction evidence="8 11">
        <text>a 2'-deoxyribonucleoside 5'-diphosphate + ATP = a 2'-deoxyribonucleoside 5'-triphosphate + ADP</text>
        <dbReference type="Rhea" id="RHEA:44640"/>
        <dbReference type="ChEBI" id="CHEBI:30616"/>
        <dbReference type="ChEBI" id="CHEBI:61560"/>
        <dbReference type="ChEBI" id="CHEBI:73316"/>
        <dbReference type="ChEBI" id="CHEBI:456216"/>
        <dbReference type="EC" id="2.7.4.6"/>
    </reaction>
</comment>
<feature type="binding site" evidence="8 9">
    <location>
        <position position="112"/>
    </location>
    <ligand>
        <name>ATP</name>
        <dbReference type="ChEBI" id="CHEBI:30616"/>
    </ligand>
</feature>
<evidence type="ECO:0000313" key="14">
    <source>
        <dbReference type="Proteomes" id="UP001597318"/>
    </source>
</evidence>
<keyword evidence="8" id="KW-0963">Cytoplasm</keyword>
<dbReference type="PRINTS" id="PR01243">
    <property type="entry name" value="NUCDPKINASE"/>
</dbReference>
<feature type="binding site" evidence="8 9">
    <location>
        <position position="91"/>
    </location>
    <ligand>
        <name>ATP</name>
        <dbReference type="ChEBI" id="CHEBI:30616"/>
    </ligand>
</feature>
<organism evidence="13 14">
    <name type="scientific">Metabacillus endolithicus</name>
    <dbReference type="NCBI Taxonomy" id="1535204"/>
    <lineage>
        <taxon>Bacteria</taxon>
        <taxon>Bacillati</taxon>
        <taxon>Bacillota</taxon>
        <taxon>Bacilli</taxon>
        <taxon>Bacillales</taxon>
        <taxon>Bacillaceae</taxon>
        <taxon>Metabacillus</taxon>
    </lineage>
</organism>
<feature type="modified residue" description="Phosphoserine" evidence="8">
    <location>
        <position position="122"/>
    </location>
</feature>
<evidence type="ECO:0000256" key="2">
    <source>
        <dbReference type="ARBA" id="ARBA00008142"/>
    </source>
</evidence>
<keyword evidence="14" id="KW-1185">Reference proteome</keyword>
<dbReference type="PANTHER" id="PTHR11349">
    <property type="entry name" value="NUCLEOSIDE DIPHOSPHATE KINASE"/>
    <property type="match status" value="1"/>
</dbReference>
<keyword evidence="5 8" id="KW-0418">Kinase</keyword>
<evidence type="ECO:0000256" key="9">
    <source>
        <dbReference type="PROSITE-ProRule" id="PRU00706"/>
    </source>
</evidence>
<proteinExistence type="inferred from homology"/>
<keyword evidence="6 8" id="KW-0067">ATP-binding</keyword>
<keyword evidence="8" id="KW-0479">Metal-binding</keyword>
<evidence type="ECO:0000256" key="5">
    <source>
        <dbReference type="ARBA" id="ARBA00022777"/>
    </source>
</evidence>
<evidence type="ECO:0000256" key="10">
    <source>
        <dbReference type="RuleBase" id="RU004011"/>
    </source>
</evidence>
<comment type="subunit">
    <text evidence="8">Homotetramer.</text>
</comment>
<feature type="binding site" evidence="8 9">
    <location>
        <position position="9"/>
    </location>
    <ligand>
        <name>ATP</name>
        <dbReference type="ChEBI" id="CHEBI:30616"/>
    </ligand>
</feature>
<dbReference type="Pfam" id="PF00334">
    <property type="entry name" value="NDK"/>
    <property type="match status" value="1"/>
</dbReference>
<evidence type="ECO:0000256" key="7">
    <source>
        <dbReference type="ARBA" id="ARBA00023080"/>
    </source>
</evidence>
<dbReference type="Gene3D" id="3.30.70.141">
    <property type="entry name" value="Nucleoside diphosphate kinase-like domain"/>
    <property type="match status" value="1"/>
</dbReference>
<dbReference type="InterPro" id="IPR036850">
    <property type="entry name" value="NDK-like_dom_sf"/>
</dbReference>
<keyword evidence="8" id="KW-0460">Magnesium</keyword>
<accession>A0ABW5BRH8</accession>
<feature type="binding site" evidence="8 9">
    <location>
        <position position="57"/>
    </location>
    <ligand>
        <name>ATP</name>
        <dbReference type="ChEBI" id="CHEBI:30616"/>
    </ligand>
</feature>
<comment type="function">
    <text evidence="8">Major role in the synthesis of nucleoside triphosphates other than ATP. The ATP gamma phosphate is transferred to the NDP beta phosphate via a ping-pong mechanism, using a phosphorylated active-site intermediate.</text>
</comment>
<evidence type="ECO:0000256" key="8">
    <source>
        <dbReference type="HAMAP-Rule" id="MF_00451"/>
    </source>
</evidence>
<feature type="active site" description="Pros-phosphohistidine intermediate" evidence="8 9">
    <location>
        <position position="115"/>
    </location>
</feature>
<keyword evidence="8" id="KW-0597">Phosphoprotein</keyword>
<keyword evidence="3 8" id="KW-0808">Transferase</keyword>
<dbReference type="GO" id="GO:0004550">
    <property type="term" value="F:nucleoside diphosphate kinase activity"/>
    <property type="evidence" value="ECO:0007669"/>
    <property type="project" value="UniProtKB-EC"/>
</dbReference>
<dbReference type="Proteomes" id="UP001597318">
    <property type="component" value="Unassembled WGS sequence"/>
</dbReference>
<evidence type="ECO:0000256" key="1">
    <source>
        <dbReference type="ARBA" id="ARBA00001946"/>
    </source>
</evidence>
<protein>
    <recommendedName>
        <fullName evidence="8 11">Nucleoside diphosphate kinase</fullName>
        <shortName evidence="8">NDK</shortName>
        <shortName evidence="8">NDP kinase</shortName>
        <ecNumber evidence="8 11">2.7.4.6</ecNumber>
    </recommendedName>
    <alternativeName>
        <fullName evidence="8">Nucleoside-2-P kinase</fullName>
    </alternativeName>
</protein>
<dbReference type="EC" id="2.7.4.6" evidence="8 11"/>
<comment type="subcellular location">
    <subcellularLocation>
        <location evidence="8">Cytoplasm</location>
    </subcellularLocation>
</comment>
<feature type="modified residue" description="Phosphothreonine" evidence="8">
    <location>
        <position position="91"/>
    </location>
</feature>
<feature type="domain" description="Nucleoside diphosphate kinase-like" evidence="12">
    <location>
        <begin position="1"/>
        <end position="138"/>
    </location>
</feature>
<comment type="catalytic activity">
    <reaction evidence="8">
        <text>a ribonucleoside 5'-diphosphate + ATP = a ribonucleoside 5'-triphosphate + ADP</text>
        <dbReference type="Rhea" id="RHEA:18113"/>
        <dbReference type="ChEBI" id="CHEBI:30616"/>
        <dbReference type="ChEBI" id="CHEBI:57930"/>
        <dbReference type="ChEBI" id="CHEBI:61557"/>
        <dbReference type="ChEBI" id="CHEBI:456216"/>
        <dbReference type="EC" id="2.7.4.6"/>
    </reaction>
</comment>